<comment type="similarity">
    <text evidence="1">Belongs to the metallo-dependent hydrolases superfamily.</text>
</comment>
<organism evidence="3 4">
    <name type="scientific">Segetibacter aerophilus</name>
    <dbReference type="NCBI Taxonomy" id="670293"/>
    <lineage>
        <taxon>Bacteria</taxon>
        <taxon>Pseudomonadati</taxon>
        <taxon>Bacteroidota</taxon>
        <taxon>Chitinophagia</taxon>
        <taxon>Chitinophagales</taxon>
        <taxon>Chitinophagaceae</taxon>
        <taxon>Segetibacter</taxon>
    </lineage>
</organism>
<evidence type="ECO:0000256" key="1">
    <source>
        <dbReference type="ARBA" id="ARBA00038310"/>
    </source>
</evidence>
<dbReference type="PANTHER" id="PTHR43569:SF2">
    <property type="entry name" value="AMIDOHYDROLASE-RELATED DOMAIN-CONTAINING PROTEIN"/>
    <property type="match status" value="1"/>
</dbReference>
<gene>
    <name evidence="3" type="ORF">SAE01_43650</name>
</gene>
<dbReference type="InterPro" id="IPR032466">
    <property type="entry name" value="Metal_Hydrolase"/>
</dbReference>
<dbReference type="Pfam" id="PF04909">
    <property type="entry name" value="Amidohydro_2"/>
    <property type="match status" value="1"/>
</dbReference>
<evidence type="ECO:0000313" key="3">
    <source>
        <dbReference type="EMBL" id="GEO11869.1"/>
    </source>
</evidence>
<proteinExistence type="inferred from homology"/>
<dbReference type="InterPro" id="IPR006680">
    <property type="entry name" value="Amidohydro-rel"/>
</dbReference>
<comment type="caution">
    <text evidence="3">The sequence shown here is derived from an EMBL/GenBank/DDBJ whole genome shotgun (WGS) entry which is preliminary data.</text>
</comment>
<dbReference type="Proteomes" id="UP000321513">
    <property type="component" value="Unassembled WGS sequence"/>
</dbReference>
<dbReference type="RefSeq" id="WP_170234243.1">
    <property type="nucleotide sequence ID" value="NZ_BJYT01000030.1"/>
</dbReference>
<feature type="domain" description="Amidohydrolase-related" evidence="2">
    <location>
        <begin position="4"/>
        <end position="276"/>
    </location>
</feature>
<dbReference type="PANTHER" id="PTHR43569">
    <property type="entry name" value="AMIDOHYDROLASE"/>
    <property type="match status" value="1"/>
</dbReference>
<sequence length="278" mass="32142">MIKIDAHQHFWKFDPVRDSWITDDMAVIQRDFSPVDLQPLLQHAGIDGCVTVQSDQSEEENAFHLSTAEKWDFIKGVVGWVDLQAENVEERLEHYSQFKKMKGFRHVLQGETQRDFMLRPAFLRGVSLLNKYGFTYDILIFPDQLKYSLELVSTFPDQFFVIDHIAKPNIKDNRIDDWKKDIQQFASCKNVFCKVSGMVTEASWTTWTKADFTPYLDVVVAAFGTERIMFASDWPVCLVAASYAQTHEIVADYFASFSPHEQASIFGNTATQFYKLDF</sequence>
<keyword evidence="4" id="KW-1185">Reference proteome</keyword>
<protein>
    <submittedName>
        <fullName evidence="3">Amidohydrolase</fullName>
    </submittedName>
</protein>
<dbReference type="GO" id="GO:0016787">
    <property type="term" value="F:hydrolase activity"/>
    <property type="evidence" value="ECO:0007669"/>
    <property type="project" value="UniProtKB-KW"/>
</dbReference>
<dbReference type="SUPFAM" id="SSF51556">
    <property type="entry name" value="Metallo-dependent hydrolases"/>
    <property type="match status" value="1"/>
</dbReference>
<dbReference type="InterPro" id="IPR052350">
    <property type="entry name" value="Metallo-dep_Lactonases"/>
</dbReference>
<evidence type="ECO:0000259" key="2">
    <source>
        <dbReference type="Pfam" id="PF04909"/>
    </source>
</evidence>
<name>A0A512BIR5_9BACT</name>
<evidence type="ECO:0000313" key="4">
    <source>
        <dbReference type="Proteomes" id="UP000321513"/>
    </source>
</evidence>
<accession>A0A512BIR5</accession>
<dbReference type="AlphaFoldDB" id="A0A512BIR5"/>
<dbReference type="EMBL" id="BJYT01000030">
    <property type="protein sequence ID" value="GEO11869.1"/>
    <property type="molecule type" value="Genomic_DNA"/>
</dbReference>
<keyword evidence="3" id="KW-0378">Hydrolase</keyword>
<dbReference type="Gene3D" id="3.20.20.140">
    <property type="entry name" value="Metal-dependent hydrolases"/>
    <property type="match status" value="1"/>
</dbReference>
<reference evidence="3 4" key="1">
    <citation type="submission" date="2019-07" db="EMBL/GenBank/DDBJ databases">
        <title>Whole genome shotgun sequence of Segetibacter aerophilus NBRC 106135.</title>
        <authorList>
            <person name="Hosoyama A."/>
            <person name="Uohara A."/>
            <person name="Ohji S."/>
            <person name="Ichikawa N."/>
        </authorList>
    </citation>
    <scope>NUCLEOTIDE SEQUENCE [LARGE SCALE GENOMIC DNA]</scope>
    <source>
        <strain evidence="3 4">NBRC 106135</strain>
    </source>
</reference>